<gene>
    <name evidence="2" type="ORF">R5W23_003377</name>
</gene>
<dbReference type="RefSeq" id="WP_320688287.1">
    <property type="nucleotide sequence ID" value="NZ_JAXBLV010000203.1"/>
</dbReference>
<sequence>MRTVYRAALAAALLMALAGAARAAEPDAERDRRARVALALSGRPAGAPAPAPRAVPKDYAAGYKAAAELSKPLVVFVGCKEPHPAPGAVVARTDALADVTGPAAVVGYPVGDTLFVHTVMACPVEDGALRCAIDGAAKKIDRPAPPPAGDKPAPKPLSWEIRAPAPPSCPDCATCPHCGKSLKEAPATVAAPKAPQTVCWDMAGYPLRLAADGRHYERVPGAAPVAVSGPAAVPGPALAPSCANGRCPLPR</sequence>
<evidence type="ECO:0000256" key="1">
    <source>
        <dbReference type="SAM" id="SignalP"/>
    </source>
</evidence>
<comment type="caution">
    <text evidence="2">The sequence shown here is derived from an EMBL/GenBank/DDBJ whole genome shotgun (WGS) entry which is preliminary data.</text>
</comment>
<proteinExistence type="predicted"/>
<evidence type="ECO:0000313" key="2">
    <source>
        <dbReference type="EMBL" id="MDY3561947.1"/>
    </source>
</evidence>
<protein>
    <submittedName>
        <fullName evidence="2">Uncharacterized protein</fullName>
    </submittedName>
</protein>
<dbReference type="Proteomes" id="UP001272242">
    <property type="component" value="Unassembled WGS sequence"/>
</dbReference>
<dbReference type="EMBL" id="JAXBLV010000203">
    <property type="protein sequence ID" value="MDY3561947.1"/>
    <property type="molecule type" value="Genomic_DNA"/>
</dbReference>
<keyword evidence="1" id="KW-0732">Signal</keyword>
<keyword evidence="3" id="KW-1185">Reference proteome</keyword>
<name>A0ABU5F5B1_9BACT</name>
<feature type="chain" id="PRO_5046511772" evidence="1">
    <location>
        <begin position="24"/>
        <end position="251"/>
    </location>
</feature>
<evidence type="ECO:0000313" key="3">
    <source>
        <dbReference type="Proteomes" id="UP001272242"/>
    </source>
</evidence>
<reference evidence="3" key="1">
    <citation type="journal article" date="2023" name="Mar. Drugs">
        <title>Gemmata algarum, a Novel Planctomycete Isolated from an Algal Mat, Displays Antimicrobial Activity.</title>
        <authorList>
            <person name="Kumar G."/>
            <person name="Kallscheuer N."/>
            <person name="Kashif M."/>
            <person name="Ahamad S."/>
            <person name="Jagadeeshwari U."/>
            <person name="Pannikurungottu S."/>
            <person name="Haufschild T."/>
            <person name="Kabuu M."/>
            <person name="Sasikala C."/>
            <person name="Jogler C."/>
            <person name="Ramana C."/>
        </authorList>
    </citation>
    <scope>NUCLEOTIDE SEQUENCE [LARGE SCALE GENOMIC DNA]</scope>
    <source>
        <strain evidence="3">JC673</strain>
    </source>
</reference>
<accession>A0ABU5F5B1</accession>
<feature type="signal peptide" evidence="1">
    <location>
        <begin position="1"/>
        <end position="23"/>
    </location>
</feature>
<organism evidence="2 3">
    <name type="scientific">Gemmata algarum</name>
    <dbReference type="NCBI Taxonomy" id="2975278"/>
    <lineage>
        <taxon>Bacteria</taxon>
        <taxon>Pseudomonadati</taxon>
        <taxon>Planctomycetota</taxon>
        <taxon>Planctomycetia</taxon>
        <taxon>Gemmatales</taxon>
        <taxon>Gemmataceae</taxon>
        <taxon>Gemmata</taxon>
    </lineage>
</organism>